<reference evidence="2 3" key="1">
    <citation type="submission" date="2024-01" db="EMBL/GenBank/DDBJ databases">
        <title>The complete chloroplast genome sequence of Lithospermum erythrorhizon: insights into the phylogenetic relationship among Boraginaceae species and the maternal lineages of purple gromwells.</title>
        <authorList>
            <person name="Okada T."/>
            <person name="Watanabe K."/>
        </authorList>
    </citation>
    <scope>NUCLEOTIDE SEQUENCE [LARGE SCALE GENOMIC DNA]</scope>
</reference>
<evidence type="ECO:0000313" key="3">
    <source>
        <dbReference type="Proteomes" id="UP001454036"/>
    </source>
</evidence>
<dbReference type="Proteomes" id="UP001454036">
    <property type="component" value="Unassembled WGS sequence"/>
</dbReference>
<evidence type="ECO:0000313" key="2">
    <source>
        <dbReference type="EMBL" id="GAA0184364.1"/>
    </source>
</evidence>
<dbReference type="InterPro" id="IPR006462">
    <property type="entry name" value="MS5"/>
</dbReference>
<organism evidence="2 3">
    <name type="scientific">Lithospermum erythrorhizon</name>
    <name type="common">Purple gromwell</name>
    <name type="synonym">Lithospermum officinale var. erythrorhizon</name>
    <dbReference type="NCBI Taxonomy" id="34254"/>
    <lineage>
        <taxon>Eukaryota</taxon>
        <taxon>Viridiplantae</taxon>
        <taxon>Streptophyta</taxon>
        <taxon>Embryophyta</taxon>
        <taxon>Tracheophyta</taxon>
        <taxon>Spermatophyta</taxon>
        <taxon>Magnoliopsida</taxon>
        <taxon>eudicotyledons</taxon>
        <taxon>Gunneridae</taxon>
        <taxon>Pentapetalae</taxon>
        <taxon>asterids</taxon>
        <taxon>lamiids</taxon>
        <taxon>Boraginales</taxon>
        <taxon>Boraginaceae</taxon>
        <taxon>Boraginoideae</taxon>
        <taxon>Lithospermeae</taxon>
        <taxon>Lithospermum</taxon>
    </lineage>
</organism>
<dbReference type="EMBL" id="BAABME010011837">
    <property type="protein sequence ID" value="GAA0184364.1"/>
    <property type="molecule type" value="Genomic_DNA"/>
</dbReference>
<protein>
    <submittedName>
        <fullName evidence="2">Uncharacterized protein</fullName>
    </submittedName>
</protein>
<dbReference type="Gene3D" id="3.10.450.10">
    <property type="match status" value="1"/>
</dbReference>
<feature type="region of interest" description="Disordered" evidence="1">
    <location>
        <begin position="1"/>
        <end position="39"/>
    </location>
</feature>
<sequence>MPRLMPQKRGANKIVSKQREENHNLAEDEKSGKRSKMPPRKLLAQCGAPEELDLDEFHPPEFFDHLKDCATLAIQDHCIINFQDWRDWRVVKIDKALKIRVCGFVYHLTFQAQNGGGRVHTFEAHVWQNTCFRRVDRVRTVSPFTTKWRLGNLWIPLIHNLEIDKKSRKRSRVSEAYNYLQSDSVIGKNQPRRSSRLDESKKPFLLPLDTMRCDTRVANGYERPEIIAQGKGPVYLKREKLSDSDLDILDDCATLAMQDHFIRHMYNFWRDWRLAKIDKARREKATCLCFHGYNYYLTFQAQNGDCVYTFETEVFDSSAQRLVSRVRMINPCTSEW</sequence>
<dbReference type="PANTHER" id="PTHR31260:SF28">
    <property type="entry name" value="CYSTATIN DOMAIN PROTEIN"/>
    <property type="match status" value="1"/>
</dbReference>
<proteinExistence type="predicted"/>
<feature type="compositionally biased region" description="Basic and acidic residues" evidence="1">
    <location>
        <begin position="17"/>
        <end position="32"/>
    </location>
</feature>
<dbReference type="AlphaFoldDB" id="A0AAV3RTU8"/>
<accession>A0AAV3RTU8</accession>
<gene>
    <name evidence="2" type="ORF">LIER_31652</name>
</gene>
<name>A0AAV3RTU8_LITER</name>
<evidence type="ECO:0000256" key="1">
    <source>
        <dbReference type="SAM" id="MobiDB-lite"/>
    </source>
</evidence>
<keyword evidence="3" id="KW-1185">Reference proteome</keyword>
<dbReference type="PANTHER" id="PTHR31260">
    <property type="entry name" value="CYSTATIN/MONELLIN SUPERFAMILY PROTEIN"/>
    <property type="match status" value="1"/>
</dbReference>
<comment type="caution">
    <text evidence="2">The sequence shown here is derived from an EMBL/GenBank/DDBJ whole genome shotgun (WGS) entry which is preliminary data.</text>
</comment>